<dbReference type="InterPro" id="IPR031325">
    <property type="entry name" value="RHS_repeat"/>
</dbReference>
<keyword evidence="3" id="KW-1185">Reference proteome</keyword>
<evidence type="ECO:0000256" key="1">
    <source>
        <dbReference type="SAM" id="MobiDB-lite"/>
    </source>
</evidence>
<evidence type="ECO:0000313" key="2">
    <source>
        <dbReference type="EMBL" id="MFD1831221.1"/>
    </source>
</evidence>
<dbReference type="Gene3D" id="2.180.10.10">
    <property type="entry name" value="RHS repeat-associated core"/>
    <property type="match status" value="1"/>
</dbReference>
<dbReference type="InterPro" id="IPR006530">
    <property type="entry name" value="YD"/>
</dbReference>
<feature type="compositionally biased region" description="Basic and acidic residues" evidence="1">
    <location>
        <begin position="77"/>
        <end position="86"/>
    </location>
</feature>
<feature type="region of interest" description="Disordered" evidence="1">
    <location>
        <begin position="143"/>
        <end position="178"/>
    </location>
</feature>
<dbReference type="Pfam" id="PF05593">
    <property type="entry name" value="RHS_repeat"/>
    <property type="match status" value="1"/>
</dbReference>
<sequence>MFTDVVRELSGAARVLRDAGGATSLTLDATDRTVTKDAAGTVTSFTYDAAGRLLSAVSPASRLHLTHAGPGQVTEETVIRPSRDRPALQPLPPPRPGNRPLHHPRPPRSGTRPDPFAYVASPTAWIGLLDLLACKQNARILRRNTAAGGRGPGAGRPGRDRPPPTASTPTPTARQERR</sequence>
<comment type="caution">
    <text evidence="2">The sequence shown here is derived from an EMBL/GenBank/DDBJ whole genome shotgun (WGS) entry which is preliminary data.</text>
</comment>
<name>A0ABW4PKF3_9ACTN</name>
<accession>A0ABW4PKF3</accession>
<dbReference type="EMBL" id="JBHUFU010000009">
    <property type="protein sequence ID" value="MFD1831221.1"/>
    <property type="molecule type" value="Genomic_DNA"/>
</dbReference>
<feature type="region of interest" description="Disordered" evidence="1">
    <location>
        <begin position="67"/>
        <end position="116"/>
    </location>
</feature>
<proteinExistence type="predicted"/>
<feature type="compositionally biased region" description="Low complexity" evidence="1">
    <location>
        <begin position="167"/>
        <end position="178"/>
    </location>
</feature>
<gene>
    <name evidence="2" type="ORF">ACFSJS_16315</name>
</gene>
<dbReference type="Proteomes" id="UP001597365">
    <property type="component" value="Unassembled WGS sequence"/>
</dbReference>
<organism evidence="2 3">
    <name type="scientific">Streptomyces desertarenae</name>
    <dbReference type="NCBI Taxonomy" id="2666184"/>
    <lineage>
        <taxon>Bacteria</taxon>
        <taxon>Bacillati</taxon>
        <taxon>Actinomycetota</taxon>
        <taxon>Actinomycetes</taxon>
        <taxon>Kitasatosporales</taxon>
        <taxon>Streptomycetaceae</taxon>
        <taxon>Streptomyces</taxon>
    </lineage>
</organism>
<reference evidence="3" key="1">
    <citation type="journal article" date="2019" name="Int. J. Syst. Evol. Microbiol.">
        <title>The Global Catalogue of Microorganisms (GCM) 10K type strain sequencing project: providing services to taxonomists for standard genome sequencing and annotation.</title>
        <authorList>
            <consortium name="The Broad Institute Genomics Platform"/>
            <consortium name="The Broad Institute Genome Sequencing Center for Infectious Disease"/>
            <person name="Wu L."/>
            <person name="Ma J."/>
        </authorList>
    </citation>
    <scope>NUCLEOTIDE SEQUENCE [LARGE SCALE GENOMIC DNA]</scope>
    <source>
        <strain evidence="3">CGMCC 4.7455</strain>
    </source>
</reference>
<evidence type="ECO:0000313" key="3">
    <source>
        <dbReference type="Proteomes" id="UP001597365"/>
    </source>
</evidence>
<dbReference type="NCBIfam" id="TIGR01643">
    <property type="entry name" value="YD_repeat_2x"/>
    <property type="match status" value="1"/>
</dbReference>
<protein>
    <submittedName>
        <fullName evidence="2">RHS repeat domain-containing protein</fullName>
    </submittedName>
</protein>